<dbReference type="WBParaSite" id="SMUV_0000800201-mRNA-1">
    <property type="protein sequence ID" value="SMUV_0000800201-mRNA-1"/>
    <property type="gene ID" value="SMUV_0000800201"/>
</dbReference>
<dbReference type="SUPFAM" id="SSF54695">
    <property type="entry name" value="POZ domain"/>
    <property type="match status" value="1"/>
</dbReference>
<name>A0A0N5AT58_9BILA</name>
<evidence type="ECO:0000313" key="2">
    <source>
        <dbReference type="Proteomes" id="UP000046393"/>
    </source>
</evidence>
<dbReference type="Pfam" id="PF00651">
    <property type="entry name" value="BTB"/>
    <property type="match status" value="1"/>
</dbReference>
<dbReference type="Gene3D" id="3.30.710.10">
    <property type="entry name" value="Potassium Channel Kv1.1, Chain A"/>
    <property type="match status" value="1"/>
</dbReference>
<accession>A0A0N5AT58</accession>
<sequence length="169" mass="19824">MSVEINFSQPSTLRQFELIVEKKSIFVNAHFLAEISPYFELLCFGNFREASEGRAELEDEIYDDVVEFMQFICPDSNYMAAKKITDRNFAILAHFSHVMQFPQLRKQLEWFLENELDSTRLRNENMIDMIVEATEAAFPPRLIDNIYVKLAELGSEKIKEVLFYFISIT</sequence>
<dbReference type="AlphaFoldDB" id="A0A0N5AT58"/>
<evidence type="ECO:0000259" key="1">
    <source>
        <dbReference type="Pfam" id="PF00651"/>
    </source>
</evidence>
<feature type="domain" description="BTB" evidence="1">
    <location>
        <begin position="17"/>
        <end position="114"/>
    </location>
</feature>
<dbReference type="InterPro" id="IPR011333">
    <property type="entry name" value="SKP1/BTB/POZ_sf"/>
</dbReference>
<dbReference type="PANTHER" id="PTHR22744">
    <property type="entry name" value="HELIX LOOP HELIX PROTEIN 21-RELATED"/>
    <property type="match status" value="1"/>
</dbReference>
<keyword evidence="2" id="KW-1185">Reference proteome</keyword>
<dbReference type="Proteomes" id="UP000046393">
    <property type="component" value="Unplaced"/>
</dbReference>
<protein>
    <submittedName>
        <fullName evidence="3">BTB domain-containing protein</fullName>
    </submittedName>
</protein>
<dbReference type="InterPro" id="IPR000210">
    <property type="entry name" value="BTB/POZ_dom"/>
</dbReference>
<reference evidence="3" key="1">
    <citation type="submission" date="2017-02" db="UniProtKB">
        <authorList>
            <consortium name="WormBaseParasite"/>
        </authorList>
    </citation>
    <scope>IDENTIFICATION</scope>
</reference>
<organism evidence="2 3">
    <name type="scientific">Syphacia muris</name>
    <dbReference type="NCBI Taxonomy" id="451379"/>
    <lineage>
        <taxon>Eukaryota</taxon>
        <taxon>Metazoa</taxon>
        <taxon>Ecdysozoa</taxon>
        <taxon>Nematoda</taxon>
        <taxon>Chromadorea</taxon>
        <taxon>Rhabditida</taxon>
        <taxon>Spirurina</taxon>
        <taxon>Oxyuridomorpha</taxon>
        <taxon>Oxyuroidea</taxon>
        <taxon>Oxyuridae</taxon>
        <taxon>Syphacia</taxon>
    </lineage>
</organism>
<proteinExistence type="predicted"/>
<evidence type="ECO:0000313" key="3">
    <source>
        <dbReference type="WBParaSite" id="SMUV_0000800201-mRNA-1"/>
    </source>
</evidence>
<dbReference type="PANTHER" id="PTHR22744:SF14">
    <property type="entry name" value="BTB DOMAIN-CONTAINING PROTEIN-RELATED"/>
    <property type="match status" value="1"/>
</dbReference>